<evidence type="ECO:0000313" key="2">
    <source>
        <dbReference type="Proteomes" id="UP000194143"/>
    </source>
</evidence>
<organism evidence="1 2">
    <name type="scientific">Bacillus thuringiensis</name>
    <dbReference type="NCBI Taxonomy" id="1428"/>
    <lineage>
        <taxon>Bacteria</taxon>
        <taxon>Bacillati</taxon>
        <taxon>Bacillota</taxon>
        <taxon>Bacilli</taxon>
        <taxon>Bacillales</taxon>
        <taxon>Bacillaceae</taxon>
        <taxon>Bacillus</taxon>
        <taxon>Bacillus cereus group</taxon>
    </lineage>
</organism>
<dbReference type="Proteomes" id="UP000194143">
    <property type="component" value="Chromosome"/>
</dbReference>
<dbReference type="RefSeq" id="WP_080546110.1">
    <property type="nucleotide sequence ID" value="NZ_CP021061.1"/>
</dbReference>
<dbReference type="EMBL" id="CP021061">
    <property type="protein sequence ID" value="ARP60935.1"/>
    <property type="molecule type" value="Genomic_DNA"/>
</dbReference>
<dbReference type="GeneID" id="67468210"/>
<keyword evidence="2" id="KW-1185">Reference proteome</keyword>
<name>A0A1W6WWG1_BACTU</name>
<gene>
    <name evidence="1" type="ORF">CAB88_09200</name>
</gene>
<sequence>MHQVGGEIPATQFDTWLGQLSRLGLLEQVTKDDNHVYYYRLTDNARQFLAKKGVT</sequence>
<evidence type="ECO:0000313" key="1">
    <source>
        <dbReference type="EMBL" id="ARP60935.1"/>
    </source>
</evidence>
<accession>A0A1W6WWG1</accession>
<proteinExistence type="predicted"/>
<protein>
    <recommendedName>
        <fullName evidence="3">Phage protein</fullName>
    </recommendedName>
</protein>
<evidence type="ECO:0008006" key="3">
    <source>
        <dbReference type="Google" id="ProtNLM"/>
    </source>
</evidence>
<reference evidence="1 2" key="1">
    <citation type="submission" date="2017-04" db="EMBL/GenBank/DDBJ databases">
        <title>Complete Genome Sequence of Bacillus thuringiensis type Strain ATCC 10792.</title>
        <authorList>
            <person name="Oh D.-H."/>
            <person name="Park B.-J."/>
            <person name="Shuai W."/>
            <person name="Chelliah R."/>
        </authorList>
    </citation>
    <scope>NUCLEOTIDE SEQUENCE [LARGE SCALE GENOMIC DNA]</scope>
    <source>
        <strain evidence="1 2">ATCC 10792</strain>
    </source>
</reference>
<dbReference type="AlphaFoldDB" id="A0A1W6WWG1"/>